<sequence length="103" mass="11530">MERRAEKHPAPDPAAERPKLGVKTVAYVTYPCHVTRPSRSRPKHLPSTVHDLRCPLRRSSHATSRRRFFHGASHGTSKDDNDATFLLVHGVQTSLPQHGFSVS</sequence>
<feature type="region of interest" description="Disordered" evidence="1">
    <location>
        <begin position="56"/>
        <end position="81"/>
    </location>
</feature>
<reference evidence="2" key="2">
    <citation type="journal article" date="2015" name="Data Brief">
        <title>Shoot transcriptome of the giant reed, Arundo donax.</title>
        <authorList>
            <person name="Barrero R.A."/>
            <person name="Guerrero F.D."/>
            <person name="Moolhuijzen P."/>
            <person name="Goolsby J.A."/>
            <person name="Tidwell J."/>
            <person name="Bellgard S.E."/>
            <person name="Bellgard M.I."/>
        </authorList>
    </citation>
    <scope>NUCLEOTIDE SEQUENCE</scope>
    <source>
        <tissue evidence="2">Shoot tissue taken approximately 20 cm above the soil surface</tissue>
    </source>
</reference>
<dbReference type="EMBL" id="GBRH01215213">
    <property type="protein sequence ID" value="JAD82682.1"/>
    <property type="molecule type" value="Transcribed_RNA"/>
</dbReference>
<dbReference type="AlphaFoldDB" id="A0A0A9DG03"/>
<feature type="compositionally biased region" description="Basic and acidic residues" evidence="1">
    <location>
        <begin position="1"/>
        <end position="19"/>
    </location>
</feature>
<protein>
    <submittedName>
        <fullName evidence="2">Uncharacterized protein</fullName>
    </submittedName>
</protein>
<name>A0A0A9DG03_ARUDO</name>
<feature type="region of interest" description="Disordered" evidence="1">
    <location>
        <begin position="1"/>
        <end position="20"/>
    </location>
</feature>
<feature type="compositionally biased region" description="Basic residues" evidence="1">
    <location>
        <begin position="56"/>
        <end position="69"/>
    </location>
</feature>
<accession>A0A0A9DG03</accession>
<proteinExistence type="predicted"/>
<reference evidence="2" key="1">
    <citation type="submission" date="2014-09" db="EMBL/GenBank/DDBJ databases">
        <authorList>
            <person name="Magalhaes I.L.F."/>
            <person name="Oliveira U."/>
            <person name="Santos F.R."/>
            <person name="Vidigal T.H.D.A."/>
            <person name="Brescovit A.D."/>
            <person name="Santos A.J."/>
        </authorList>
    </citation>
    <scope>NUCLEOTIDE SEQUENCE</scope>
    <source>
        <tissue evidence="2">Shoot tissue taken approximately 20 cm above the soil surface</tissue>
    </source>
</reference>
<evidence type="ECO:0000313" key="2">
    <source>
        <dbReference type="EMBL" id="JAD82682.1"/>
    </source>
</evidence>
<organism evidence="2">
    <name type="scientific">Arundo donax</name>
    <name type="common">Giant reed</name>
    <name type="synonym">Donax arundinaceus</name>
    <dbReference type="NCBI Taxonomy" id="35708"/>
    <lineage>
        <taxon>Eukaryota</taxon>
        <taxon>Viridiplantae</taxon>
        <taxon>Streptophyta</taxon>
        <taxon>Embryophyta</taxon>
        <taxon>Tracheophyta</taxon>
        <taxon>Spermatophyta</taxon>
        <taxon>Magnoliopsida</taxon>
        <taxon>Liliopsida</taxon>
        <taxon>Poales</taxon>
        <taxon>Poaceae</taxon>
        <taxon>PACMAD clade</taxon>
        <taxon>Arundinoideae</taxon>
        <taxon>Arundineae</taxon>
        <taxon>Arundo</taxon>
    </lineage>
</organism>
<evidence type="ECO:0000256" key="1">
    <source>
        <dbReference type="SAM" id="MobiDB-lite"/>
    </source>
</evidence>